<accession>A0ABN4YQ96</accession>
<evidence type="ECO:0000313" key="1">
    <source>
        <dbReference type="EMBL" id="ARF13975.1"/>
    </source>
</evidence>
<evidence type="ECO:0008006" key="3">
    <source>
        <dbReference type="Google" id="ProtNLM"/>
    </source>
</evidence>
<dbReference type="SUPFAM" id="SSF48179">
    <property type="entry name" value="6-phosphogluconate dehydrogenase C-terminal domain-like"/>
    <property type="match status" value="1"/>
</dbReference>
<evidence type="ECO:0000313" key="2">
    <source>
        <dbReference type="Proteomes" id="UP000192486"/>
    </source>
</evidence>
<dbReference type="InterPro" id="IPR013328">
    <property type="entry name" value="6PGD_dom2"/>
</dbReference>
<protein>
    <recommendedName>
        <fullName evidence="3">3-hydroxyacyl-CoA dehydrogenase C-terminal domain-containing protein</fullName>
    </recommendedName>
</protein>
<dbReference type="RefSeq" id="WP_029055218.1">
    <property type="nucleotide sequence ID" value="NZ_CP015108.1"/>
</dbReference>
<gene>
    <name evidence="1" type="ORF">SporoS204_07345</name>
</gene>
<proteinExistence type="predicted"/>
<sequence>MILFDEWFGPPKIIEEKMKSGEIGMKAKKGFYDFEEEKLSYYQLKVLTKFIDLLQRFEFIKIPEKSGVPQEIESP</sequence>
<dbReference type="InterPro" id="IPR008927">
    <property type="entry name" value="6-PGluconate_DH-like_C_sf"/>
</dbReference>
<dbReference type="EMBL" id="CP015108">
    <property type="protein sequence ID" value="ARF13975.1"/>
    <property type="molecule type" value="Genomic_DNA"/>
</dbReference>
<dbReference type="Gene3D" id="1.10.1040.10">
    <property type="entry name" value="N-(1-d-carboxylethyl)-l-norvaline Dehydrogenase, domain 2"/>
    <property type="match status" value="1"/>
</dbReference>
<dbReference type="Proteomes" id="UP000192486">
    <property type="component" value="Chromosome"/>
</dbReference>
<organism evidence="1 2">
    <name type="scientific">Sporosarcina ureae</name>
    <dbReference type="NCBI Taxonomy" id="1571"/>
    <lineage>
        <taxon>Bacteria</taxon>
        <taxon>Bacillati</taxon>
        <taxon>Bacillota</taxon>
        <taxon>Bacilli</taxon>
        <taxon>Bacillales</taxon>
        <taxon>Caryophanaceae</taxon>
        <taxon>Sporosarcina</taxon>
    </lineage>
</organism>
<name>A0ABN4YQ96_SPOUR</name>
<reference evidence="1 2" key="1">
    <citation type="submission" date="2016-04" db="EMBL/GenBank/DDBJ databases">
        <title>Comparative Genomics and Epigenetics of Sporosarcina ureae.</title>
        <authorList>
            <person name="Oliver A.S."/>
            <person name="Cooper K.K."/>
        </authorList>
    </citation>
    <scope>NUCLEOTIDE SEQUENCE [LARGE SCALE GENOMIC DNA]</scope>
    <source>
        <strain evidence="1 2">S204</strain>
    </source>
</reference>
<keyword evidence="2" id="KW-1185">Reference proteome</keyword>